<dbReference type="RefSeq" id="WP_004340494.1">
    <property type="nucleotide sequence ID" value="NZ_AMXE01000056.1"/>
</dbReference>
<sequence>MTPALRGFLFAAATSLLAPLAQADILWLQRDNEHIKVLAGELNAPTALPALRDAQPVSPKDGQMALETASDHYTFAANESDSRFTALRVGDDGVLTYFQARYGRQETKAVNDLELVPTQAGGNTFQLYFKGRPVSASLVNVDTASGWHKSLKPGKDGTVTLDTPISGLYVLEVSARVNNGNVTVDGKKYEDVRYTATLSFEVTGH</sequence>
<dbReference type="Proteomes" id="UP000013232">
    <property type="component" value="Unassembled WGS sequence"/>
</dbReference>
<evidence type="ECO:0000313" key="2">
    <source>
        <dbReference type="EMBL" id="ENO86337.1"/>
    </source>
</evidence>
<name>N6YVA0_THAL4</name>
<reference evidence="2 3" key="1">
    <citation type="submission" date="2012-09" db="EMBL/GenBank/DDBJ databases">
        <title>Draft Genome Sequences of 6 Strains from Genus Thauera.</title>
        <authorList>
            <person name="Liu B."/>
            <person name="Shapleigh J.P."/>
            <person name="Frostegard A.H."/>
        </authorList>
    </citation>
    <scope>NUCLEOTIDE SEQUENCE [LARGE SCALE GENOMIC DNA]</scope>
    <source>
        <strain evidence="3">47Lol / DSM 12138</strain>
    </source>
</reference>
<gene>
    <name evidence="2" type="ORF">C666_13345</name>
</gene>
<keyword evidence="1" id="KW-0732">Signal</keyword>
<evidence type="ECO:0008006" key="4">
    <source>
        <dbReference type="Google" id="ProtNLM"/>
    </source>
</evidence>
<keyword evidence="3" id="KW-1185">Reference proteome</keyword>
<feature type="signal peptide" evidence="1">
    <location>
        <begin position="1"/>
        <end position="23"/>
    </location>
</feature>
<feature type="chain" id="PRO_5004128720" description="DUF4198 domain-containing protein" evidence="1">
    <location>
        <begin position="24"/>
        <end position="205"/>
    </location>
</feature>
<dbReference type="eggNOG" id="ENOG5031GNI">
    <property type="taxonomic scope" value="Bacteria"/>
</dbReference>
<comment type="caution">
    <text evidence="2">The sequence shown here is derived from an EMBL/GenBank/DDBJ whole genome shotgun (WGS) entry which is preliminary data.</text>
</comment>
<proteinExistence type="predicted"/>
<protein>
    <recommendedName>
        <fullName evidence="4">DUF4198 domain-containing protein</fullName>
    </recommendedName>
</protein>
<accession>N6YVA0</accession>
<dbReference type="STRING" id="1123367.GCA_000621305_01072"/>
<evidence type="ECO:0000313" key="3">
    <source>
        <dbReference type="Proteomes" id="UP000013232"/>
    </source>
</evidence>
<dbReference type="EMBL" id="AMXE01000056">
    <property type="protein sequence ID" value="ENO86337.1"/>
    <property type="molecule type" value="Genomic_DNA"/>
</dbReference>
<dbReference type="AlphaFoldDB" id="N6YVA0"/>
<dbReference type="OrthoDB" id="8911471at2"/>
<evidence type="ECO:0000256" key="1">
    <source>
        <dbReference type="SAM" id="SignalP"/>
    </source>
</evidence>
<organism evidence="2 3">
    <name type="scientific">Thauera linaloolentis (strain DSM 12138 / JCM 21573 / CCUG 41526 / CIP 105981 / IAM 15112 / NBRC 102519 / 47Lol)</name>
    <dbReference type="NCBI Taxonomy" id="1123367"/>
    <lineage>
        <taxon>Bacteria</taxon>
        <taxon>Pseudomonadati</taxon>
        <taxon>Pseudomonadota</taxon>
        <taxon>Betaproteobacteria</taxon>
        <taxon>Rhodocyclales</taxon>
        <taxon>Zoogloeaceae</taxon>
        <taxon>Thauera</taxon>
    </lineage>
</organism>